<evidence type="ECO:0000313" key="2">
    <source>
        <dbReference type="EMBL" id="KFM63014.1"/>
    </source>
</evidence>
<dbReference type="SUPFAM" id="SSF88723">
    <property type="entry name" value="PIN domain-like"/>
    <property type="match status" value="1"/>
</dbReference>
<dbReference type="Gene3D" id="3.40.50.1010">
    <property type="entry name" value="5'-nuclease"/>
    <property type="match status" value="1"/>
</dbReference>
<dbReference type="PANTHER" id="PTHR16161">
    <property type="entry name" value="TRANSCRIPTIONAL PROTEIN SWT1"/>
    <property type="match status" value="1"/>
</dbReference>
<feature type="domain" description="PIN" evidence="1">
    <location>
        <begin position="6"/>
        <end position="64"/>
    </location>
</feature>
<keyword evidence="3" id="KW-1185">Reference proteome</keyword>
<dbReference type="OrthoDB" id="6434663at2759"/>
<sequence length="74" mass="8491">MGKNKGTNDDLILTCCLYYCKDRAELFMPKNPGDPISLFREVVLLTDDRNLRVKALAHHVPVRDLLSFLQWANS</sequence>
<evidence type="ECO:0000313" key="3">
    <source>
        <dbReference type="Proteomes" id="UP000054359"/>
    </source>
</evidence>
<dbReference type="InterPro" id="IPR002716">
    <property type="entry name" value="PIN_dom"/>
</dbReference>
<dbReference type="PANTHER" id="PTHR16161:SF0">
    <property type="entry name" value="TRANSCRIPTIONAL PROTEIN SWT1"/>
    <property type="match status" value="1"/>
</dbReference>
<reference evidence="2 3" key="1">
    <citation type="submission" date="2013-11" db="EMBL/GenBank/DDBJ databases">
        <title>Genome sequencing of Stegodyphus mimosarum.</title>
        <authorList>
            <person name="Bechsgaard J."/>
        </authorList>
    </citation>
    <scope>NUCLEOTIDE SEQUENCE [LARGE SCALE GENOMIC DNA]</scope>
</reference>
<dbReference type="Pfam" id="PF13638">
    <property type="entry name" value="PIN_4"/>
    <property type="match status" value="1"/>
</dbReference>
<dbReference type="Proteomes" id="UP000054359">
    <property type="component" value="Unassembled WGS sequence"/>
</dbReference>
<dbReference type="InterPro" id="IPR052626">
    <property type="entry name" value="SWT1_Regulator"/>
</dbReference>
<gene>
    <name evidence="2" type="ORF">X975_22406</name>
</gene>
<accession>A0A087TD25</accession>
<dbReference type="OMA" id="CCLYYCK"/>
<feature type="non-terminal residue" evidence="2">
    <location>
        <position position="74"/>
    </location>
</feature>
<protein>
    <submittedName>
        <fullName evidence="2">Telomerase-binding protein EST1A</fullName>
    </submittedName>
</protein>
<name>A0A087TD25_STEMI</name>
<dbReference type="GO" id="GO:0005634">
    <property type="term" value="C:nucleus"/>
    <property type="evidence" value="ECO:0007669"/>
    <property type="project" value="TreeGrafter"/>
</dbReference>
<dbReference type="STRING" id="407821.A0A087TD25"/>
<dbReference type="InterPro" id="IPR029060">
    <property type="entry name" value="PIN-like_dom_sf"/>
</dbReference>
<evidence type="ECO:0000259" key="1">
    <source>
        <dbReference type="Pfam" id="PF13638"/>
    </source>
</evidence>
<dbReference type="EMBL" id="KK114655">
    <property type="protein sequence ID" value="KFM63014.1"/>
    <property type="molecule type" value="Genomic_DNA"/>
</dbReference>
<proteinExistence type="predicted"/>
<organism evidence="2 3">
    <name type="scientific">Stegodyphus mimosarum</name>
    <name type="common">African social velvet spider</name>
    <dbReference type="NCBI Taxonomy" id="407821"/>
    <lineage>
        <taxon>Eukaryota</taxon>
        <taxon>Metazoa</taxon>
        <taxon>Ecdysozoa</taxon>
        <taxon>Arthropoda</taxon>
        <taxon>Chelicerata</taxon>
        <taxon>Arachnida</taxon>
        <taxon>Araneae</taxon>
        <taxon>Araneomorphae</taxon>
        <taxon>Entelegynae</taxon>
        <taxon>Eresoidea</taxon>
        <taxon>Eresidae</taxon>
        <taxon>Stegodyphus</taxon>
    </lineage>
</organism>
<dbReference type="AlphaFoldDB" id="A0A087TD25"/>